<dbReference type="InterPro" id="IPR020846">
    <property type="entry name" value="MFS_dom"/>
</dbReference>
<keyword evidence="5 6" id="KW-0472">Membrane</keyword>
<dbReference type="InterPro" id="IPR036259">
    <property type="entry name" value="MFS_trans_sf"/>
</dbReference>
<gene>
    <name evidence="8" type="ORF">SPI_03853</name>
</gene>
<comment type="caution">
    <text evidence="8">The sequence shown here is derived from an EMBL/GenBank/DDBJ whole genome shotgun (WGS) entry which is preliminary data.</text>
</comment>
<evidence type="ECO:0000256" key="1">
    <source>
        <dbReference type="ARBA" id="ARBA00004141"/>
    </source>
</evidence>
<feature type="transmembrane region" description="Helical" evidence="6">
    <location>
        <begin position="80"/>
        <end position="99"/>
    </location>
</feature>
<evidence type="ECO:0000256" key="2">
    <source>
        <dbReference type="ARBA" id="ARBA00022448"/>
    </source>
</evidence>
<dbReference type="GO" id="GO:0016020">
    <property type="term" value="C:membrane"/>
    <property type="evidence" value="ECO:0007669"/>
    <property type="project" value="UniProtKB-SubCell"/>
</dbReference>
<dbReference type="Gene3D" id="1.20.1250.20">
    <property type="entry name" value="MFS general substrate transporter like domains"/>
    <property type="match status" value="2"/>
</dbReference>
<reference evidence="8 9" key="1">
    <citation type="journal article" date="2016" name="Genome Biol. Evol.">
        <title>Divergent and convergent evolution of fungal pathogenicity.</title>
        <authorList>
            <person name="Shang Y."/>
            <person name="Xiao G."/>
            <person name="Zheng P."/>
            <person name="Cen K."/>
            <person name="Zhan S."/>
            <person name="Wang C."/>
        </authorList>
    </citation>
    <scope>NUCLEOTIDE SEQUENCE [LARGE SCALE GENOMIC DNA]</scope>
    <source>
        <strain evidence="8 9">RCEF 264</strain>
    </source>
</reference>
<feature type="transmembrane region" description="Helical" evidence="6">
    <location>
        <begin position="140"/>
        <end position="161"/>
    </location>
</feature>
<organism evidence="8 9">
    <name type="scientific">Niveomyces insectorum RCEF 264</name>
    <dbReference type="NCBI Taxonomy" id="1081102"/>
    <lineage>
        <taxon>Eukaryota</taxon>
        <taxon>Fungi</taxon>
        <taxon>Dikarya</taxon>
        <taxon>Ascomycota</taxon>
        <taxon>Pezizomycotina</taxon>
        <taxon>Sordariomycetes</taxon>
        <taxon>Hypocreomycetidae</taxon>
        <taxon>Hypocreales</taxon>
        <taxon>Cordycipitaceae</taxon>
        <taxon>Niveomyces</taxon>
    </lineage>
</organism>
<dbReference type="AlphaFoldDB" id="A0A162MLD0"/>
<evidence type="ECO:0000313" key="8">
    <source>
        <dbReference type="EMBL" id="OAA63690.1"/>
    </source>
</evidence>
<evidence type="ECO:0000259" key="7">
    <source>
        <dbReference type="PROSITE" id="PS50850"/>
    </source>
</evidence>
<name>A0A162MLD0_9HYPO</name>
<keyword evidence="4 6" id="KW-1133">Transmembrane helix</keyword>
<dbReference type="EMBL" id="AZHD01000005">
    <property type="protein sequence ID" value="OAA63690.1"/>
    <property type="molecule type" value="Genomic_DNA"/>
</dbReference>
<feature type="transmembrane region" description="Helical" evidence="6">
    <location>
        <begin position="42"/>
        <end position="60"/>
    </location>
</feature>
<dbReference type="PANTHER" id="PTHR43791">
    <property type="entry name" value="PERMEASE-RELATED"/>
    <property type="match status" value="1"/>
</dbReference>
<evidence type="ECO:0000313" key="9">
    <source>
        <dbReference type="Proteomes" id="UP000076874"/>
    </source>
</evidence>
<dbReference type="Pfam" id="PF07690">
    <property type="entry name" value="MFS_1"/>
    <property type="match status" value="1"/>
</dbReference>
<feature type="transmembrane region" description="Helical" evidence="6">
    <location>
        <begin position="392"/>
        <end position="414"/>
    </location>
</feature>
<feature type="transmembrane region" description="Helical" evidence="6">
    <location>
        <begin position="173"/>
        <end position="192"/>
    </location>
</feature>
<dbReference type="Proteomes" id="UP000076874">
    <property type="component" value="Unassembled WGS sequence"/>
</dbReference>
<feature type="transmembrane region" description="Helical" evidence="6">
    <location>
        <begin position="268"/>
        <end position="286"/>
    </location>
</feature>
<feature type="transmembrane region" description="Helical" evidence="6">
    <location>
        <begin position="204"/>
        <end position="224"/>
    </location>
</feature>
<dbReference type="SUPFAM" id="SSF103473">
    <property type="entry name" value="MFS general substrate transporter"/>
    <property type="match status" value="1"/>
</dbReference>
<dbReference type="GO" id="GO:0022857">
    <property type="term" value="F:transmembrane transporter activity"/>
    <property type="evidence" value="ECO:0007669"/>
    <property type="project" value="InterPro"/>
</dbReference>
<protein>
    <submittedName>
        <fullName evidence="8">Major facilitator superfamily domain, general substrate transporter</fullName>
    </submittedName>
</protein>
<keyword evidence="2" id="KW-0813">Transport</keyword>
<dbReference type="InterPro" id="IPR011701">
    <property type="entry name" value="MFS"/>
</dbReference>
<keyword evidence="3 6" id="KW-0812">Transmembrane</keyword>
<sequence>MSHSVAAADLKSGEVAASLDTEAADNAIDPELEKKLVRKLDIFLIPVIMVVFFFSFLDRINIGNAQVGGLSAGLHLHGSQFNVAVSIFYVTYIVFEIPLTIALKLVGPSKLIPGMMISWSLVTTFSGFERSYGALVTCRLLLGVCESALFPSLHLYCAMFWKRQEIATRAGMIMVTLALAGAFGGLFAYGLLQINAGGYAGWRWIFFIQGGISFVVGVASIWLFPDSPETAYFLNPEEREMARKRLVDHGNYEAFDFGQVKAVLGNPLYWLSGMINLCANIYNYSITTFLPTIINNLGYTNLQTQYLTIPVYVVGGIGFFTAAYFSDRLQRRSDFMLGFGLVTLTGYAVLLGSRTPAVLYFACYLVLFGNFVFPGLNLIWINGNTAPHYKRATAIALNQTIGNIGGIIAGQIYLTREKPRFVTGHAVSLTGCGLAWCGVLLLRWIFARENARREKLIQEGATDTGKGEGDKSIYFRYQL</sequence>
<feature type="transmembrane region" description="Helical" evidence="6">
    <location>
        <begin position="306"/>
        <end position="326"/>
    </location>
</feature>
<evidence type="ECO:0000256" key="5">
    <source>
        <dbReference type="ARBA" id="ARBA00023136"/>
    </source>
</evidence>
<dbReference type="OrthoDB" id="2962993at2759"/>
<feature type="transmembrane region" description="Helical" evidence="6">
    <location>
        <begin position="335"/>
        <end position="352"/>
    </location>
</feature>
<dbReference type="FunFam" id="1.20.1250.20:FF:000013">
    <property type="entry name" value="MFS general substrate transporter"/>
    <property type="match status" value="1"/>
</dbReference>
<evidence type="ECO:0000256" key="6">
    <source>
        <dbReference type="SAM" id="Phobius"/>
    </source>
</evidence>
<dbReference type="PANTHER" id="PTHR43791:SF24">
    <property type="entry name" value="NICOTINIC ACID PLASMA MEMBRANE TRANSPORTER"/>
    <property type="match status" value="1"/>
</dbReference>
<feature type="transmembrane region" description="Helical" evidence="6">
    <location>
        <begin position="358"/>
        <end position="380"/>
    </location>
</feature>
<feature type="domain" description="Major facilitator superfamily (MFS) profile" evidence="7">
    <location>
        <begin position="44"/>
        <end position="450"/>
    </location>
</feature>
<evidence type="ECO:0000256" key="3">
    <source>
        <dbReference type="ARBA" id="ARBA00022692"/>
    </source>
</evidence>
<evidence type="ECO:0000256" key="4">
    <source>
        <dbReference type="ARBA" id="ARBA00022989"/>
    </source>
</evidence>
<feature type="transmembrane region" description="Helical" evidence="6">
    <location>
        <begin position="426"/>
        <end position="446"/>
    </location>
</feature>
<dbReference type="FunFam" id="1.20.1250.20:FF:000018">
    <property type="entry name" value="MFS transporter permease"/>
    <property type="match status" value="1"/>
</dbReference>
<dbReference type="PROSITE" id="PS50850">
    <property type="entry name" value="MFS"/>
    <property type="match status" value="1"/>
</dbReference>
<comment type="subcellular location">
    <subcellularLocation>
        <location evidence="1">Membrane</location>
        <topology evidence="1">Multi-pass membrane protein</topology>
    </subcellularLocation>
</comment>
<accession>A0A162MLD0</accession>
<keyword evidence="9" id="KW-1185">Reference proteome</keyword>
<proteinExistence type="predicted"/>